<proteinExistence type="evidence at transcript level"/>
<dbReference type="AlphaFoldDB" id="F2D5B5"/>
<dbReference type="Gene3D" id="3.80.10.10">
    <property type="entry name" value="Ribonuclease Inhibitor"/>
    <property type="match status" value="2"/>
</dbReference>
<dbReference type="SUPFAM" id="SSF52058">
    <property type="entry name" value="L domain-like"/>
    <property type="match status" value="1"/>
</dbReference>
<accession>F2D5B5</accession>
<dbReference type="PANTHER" id="PTHR36766:SF36">
    <property type="entry name" value="AAA+ ATPASE DOMAIN-CONTAINING PROTEIN"/>
    <property type="match status" value="1"/>
</dbReference>
<protein>
    <submittedName>
        <fullName evidence="1">Predicted protein</fullName>
    </submittedName>
</protein>
<sequence length="377" mass="42251">MELSDVPNLESLQLNSCTALEKLKVYSCESLGTLDVFQSRSLRNMELSDVPNLESLQLNSCTALEKLKVYSCESLGTLDVFQSRSLRNMELFKVPKLKSLELNFCTALEKLKVRGCESLGALDVLQSRSLRDMEVVRLPRLKSLQLHSCTALEELAIRETAVCVLEGSQSLRKLEFYSNQDLKSLQLHSCVLLEQLGIWSCTSLSTLEGFQSLGSLTHLYLYDCPGLHSCLEGLPVQGYELCLQLEFLEINDFSFLATPFCKQLKSLQHLVICGFHGETKAPGLTDEQETGLLLLGSLTQLQFAHYEHLKYIPAGLYRLRSLRVLEISFCPSISRLPDLPPSLEELSILRGSEELAGQSKSLASSKLKVEIDHQYVH</sequence>
<name>F2D5B5_HORVV</name>
<dbReference type="SMART" id="SM00367">
    <property type="entry name" value="LRR_CC"/>
    <property type="match status" value="5"/>
</dbReference>
<reference evidence="1" key="1">
    <citation type="journal article" date="2011" name="Plant Physiol.">
        <title>Comprehensive sequence analysis of 24,783 barley full-length cDNAs derived from 12 clone libraries.</title>
        <authorList>
            <person name="Matsumoto T."/>
            <person name="Tanaka T."/>
            <person name="Sakai H."/>
            <person name="Amano N."/>
            <person name="Kanamori H."/>
            <person name="Kurita K."/>
            <person name="Kikuta A."/>
            <person name="Kamiya K."/>
            <person name="Yamamoto M."/>
            <person name="Ikawa H."/>
            <person name="Fujii N."/>
            <person name="Hori K."/>
            <person name="Itoh T."/>
            <person name="Sato K."/>
        </authorList>
    </citation>
    <scope>NUCLEOTIDE SEQUENCE</scope>
    <source>
        <tissue evidence="1">Shoot</tissue>
    </source>
</reference>
<dbReference type="InterPro" id="IPR006553">
    <property type="entry name" value="Leu-rich_rpt_Cys-con_subtyp"/>
</dbReference>
<evidence type="ECO:0000313" key="1">
    <source>
        <dbReference type="EMBL" id="BAJ90286.1"/>
    </source>
</evidence>
<dbReference type="InterPro" id="IPR032675">
    <property type="entry name" value="LRR_dom_sf"/>
</dbReference>
<dbReference type="PANTHER" id="PTHR36766">
    <property type="entry name" value="PLANT BROAD-SPECTRUM MILDEW RESISTANCE PROTEIN RPW8"/>
    <property type="match status" value="1"/>
</dbReference>
<dbReference type="EMBL" id="AK359075">
    <property type="protein sequence ID" value="BAJ90286.1"/>
    <property type="molecule type" value="mRNA"/>
</dbReference>
<organism evidence="1">
    <name type="scientific">Hordeum vulgare subsp. vulgare</name>
    <name type="common">Domesticated barley</name>
    <dbReference type="NCBI Taxonomy" id="112509"/>
    <lineage>
        <taxon>Eukaryota</taxon>
        <taxon>Viridiplantae</taxon>
        <taxon>Streptophyta</taxon>
        <taxon>Embryophyta</taxon>
        <taxon>Tracheophyta</taxon>
        <taxon>Spermatophyta</taxon>
        <taxon>Magnoliopsida</taxon>
        <taxon>Liliopsida</taxon>
        <taxon>Poales</taxon>
        <taxon>Poaceae</taxon>
        <taxon>BOP clade</taxon>
        <taxon>Pooideae</taxon>
        <taxon>Triticodae</taxon>
        <taxon>Triticeae</taxon>
        <taxon>Hordeinae</taxon>
        <taxon>Hordeum</taxon>
    </lineage>
</organism>